<evidence type="ECO:0008006" key="4">
    <source>
        <dbReference type="Google" id="ProtNLM"/>
    </source>
</evidence>
<evidence type="ECO:0000313" key="2">
    <source>
        <dbReference type="EMBL" id="RJE20417.1"/>
    </source>
</evidence>
<accession>A0A3A2ZGC2</accession>
<sequence length="279" mass="30688">MKLLKFYLSLLAGAMWLSACSGDEGTRSVGQSYEDFMQALREIQHRPFDKYYGEWIVDNPQSDDVNGTVSTMASGQGNFKFRALGYIVAGHGVPKKRGPGTVISGLINNCLWKQEQNPGECVRHLYEASCTFAIYWLVASDVAGRTGVVATMGARSLMNRLTGNQENGNLLPYKKAKRAGCQKNVIDVQDEIGVSLQNSDYGVKVSCESSCRAKGLNSEIVSVLGNMANYVFNNNLNDVQFTVTDTKGKAMMRCNIFENDDPFNLCPRKITGKGCQTNI</sequence>
<evidence type="ECO:0000313" key="3">
    <source>
        <dbReference type="Proteomes" id="UP000266188"/>
    </source>
</evidence>
<name>A0A3A2ZGC2_9EURO</name>
<dbReference type="EMBL" id="MVGC01000309">
    <property type="protein sequence ID" value="RJE20417.1"/>
    <property type="molecule type" value="Genomic_DNA"/>
</dbReference>
<dbReference type="AlphaFoldDB" id="A0A3A2ZGC2"/>
<dbReference type="PROSITE" id="PS51257">
    <property type="entry name" value="PROKAR_LIPOPROTEIN"/>
    <property type="match status" value="1"/>
</dbReference>
<evidence type="ECO:0000256" key="1">
    <source>
        <dbReference type="SAM" id="SignalP"/>
    </source>
</evidence>
<gene>
    <name evidence="2" type="ORF">PHISCL_07249</name>
</gene>
<proteinExistence type="predicted"/>
<keyword evidence="3" id="KW-1185">Reference proteome</keyword>
<feature type="signal peptide" evidence="1">
    <location>
        <begin position="1"/>
        <end position="22"/>
    </location>
</feature>
<reference evidence="3" key="1">
    <citation type="submission" date="2017-02" db="EMBL/GenBank/DDBJ databases">
        <authorList>
            <person name="Tafer H."/>
            <person name="Lopandic K."/>
        </authorList>
    </citation>
    <scope>NUCLEOTIDE SEQUENCE [LARGE SCALE GENOMIC DNA]</scope>
    <source>
        <strain evidence="3">CBS 366.77</strain>
    </source>
</reference>
<feature type="chain" id="PRO_5017250567" description="Lipoprotein" evidence="1">
    <location>
        <begin position="23"/>
        <end position="279"/>
    </location>
</feature>
<comment type="caution">
    <text evidence="2">The sequence shown here is derived from an EMBL/GenBank/DDBJ whole genome shotgun (WGS) entry which is preliminary data.</text>
</comment>
<dbReference type="Proteomes" id="UP000266188">
    <property type="component" value="Unassembled WGS sequence"/>
</dbReference>
<protein>
    <recommendedName>
        <fullName evidence="4">Lipoprotein</fullName>
    </recommendedName>
</protein>
<organism evidence="2 3">
    <name type="scientific">Aspergillus sclerotialis</name>
    <dbReference type="NCBI Taxonomy" id="2070753"/>
    <lineage>
        <taxon>Eukaryota</taxon>
        <taxon>Fungi</taxon>
        <taxon>Dikarya</taxon>
        <taxon>Ascomycota</taxon>
        <taxon>Pezizomycotina</taxon>
        <taxon>Eurotiomycetes</taxon>
        <taxon>Eurotiomycetidae</taxon>
        <taxon>Eurotiales</taxon>
        <taxon>Aspergillaceae</taxon>
        <taxon>Aspergillus</taxon>
        <taxon>Aspergillus subgen. Polypaecilum</taxon>
    </lineage>
</organism>
<keyword evidence="1" id="KW-0732">Signal</keyword>